<gene>
    <name evidence="2" type="ORF">E2C01_022225</name>
</gene>
<keyword evidence="3" id="KW-1185">Reference proteome</keyword>
<evidence type="ECO:0000313" key="2">
    <source>
        <dbReference type="EMBL" id="MPC29009.1"/>
    </source>
</evidence>
<evidence type="ECO:0000256" key="1">
    <source>
        <dbReference type="SAM" id="MobiDB-lite"/>
    </source>
</evidence>
<reference evidence="2 3" key="1">
    <citation type="submission" date="2019-05" db="EMBL/GenBank/DDBJ databases">
        <title>Another draft genome of Portunus trituberculatus and its Hox gene families provides insights of decapod evolution.</title>
        <authorList>
            <person name="Jeong J.-H."/>
            <person name="Song I."/>
            <person name="Kim S."/>
            <person name="Choi T."/>
            <person name="Kim D."/>
            <person name="Ryu S."/>
            <person name="Kim W."/>
        </authorList>
    </citation>
    <scope>NUCLEOTIDE SEQUENCE [LARGE SCALE GENOMIC DNA]</scope>
    <source>
        <tissue evidence="2">Muscle</tissue>
    </source>
</reference>
<sequence length="170" mass="18566">MCIEIHPVIYSTKLPGQTPTSPPLPPRFAIPPLPVAPRESCRSGVPLAASLLLVLIQHTGARRGERRGEARKGEARRGNARRGEERRSEERQCEARQGEARNGEARRGGAVAVSVVKRGVEGDNGGESLASLHYRDNSTTGDPRRPTTTFVPYCGSFFTASWCHIVLRGR</sequence>
<accession>A0A5B7E6G6</accession>
<protein>
    <submittedName>
        <fullName evidence="2">Uncharacterized protein</fullName>
    </submittedName>
</protein>
<dbReference type="EMBL" id="VSRR010002000">
    <property type="protein sequence ID" value="MPC29009.1"/>
    <property type="molecule type" value="Genomic_DNA"/>
</dbReference>
<feature type="compositionally biased region" description="Polar residues" evidence="1">
    <location>
        <begin position="137"/>
        <end position="147"/>
    </location>
</feature>
<proteinExistence type="predicted"/>
<feature type="compositionally biased region" description="Basic and acidic residues" evidence="1">
    <location>
        <begin position="62"/>
        <end position="107"/>
    </location>
</feature>
<evidence type="ECO:0000313" key="3">
    <source>
        <dbReference type="Proteomes" id="UP000324222"/>
    </source>
</evidence>
<dbReference type="AlphaFoldDB" id="A0A5B7E6G6"/>
<feature type="region of interest" description="Disordered" evidence="1">
    <location>
        <begin position="122"/>
        <end position="147"/>
    </location>
</feature>
<feature type="region of interest" description="Disordered" evidence="1">
    <location>
        <begin position="61"/>
        <end position="108"/>
    </location>
</feature>
<dbReference type="Proteomes" id="UP000324222">
    <property type="component" value="Unassembled WGS sequence"/>
</dbReference>
<name>A0A5B7E6G6_PORTR</name>
<organism evidence="2 3">
    <name type="scientific">Portunus trituberculatus</name>
    <name type="common">Swimming crab</name>
    <name type="synonym">Neptunus trituberculatus</name>
    <dbReference type="NCBI Taxonomy" id="210409"/>
    <lineage>
        <taxon>Eukaryota</taxon>
        <taxon>Metazoa</taxon>
        <taxon>Ecdysozoa</taxon>
        <taxon>Arthropoda</taxon>
        <taxon>Crustacea</taxon>
        <taxon>Multicrustacea</taxon>
        <taxon>Malacostraca</taxon>
        <taxon>Eumalacostraca</taxon>
        <taxon>Eucarida</taxon>
        <taxon>Decapoda</taxon>
        <taxon>Pleocyemata</taxon>
        <taxon>Brachyura</taxon>
        <taxon>Eubrachyura</taxon>
        <taxon>Portunoidea</taxon>
        <taxon>Portunidae</taxon>
        <taxon>Portuninae</taxon>
        <taxon>Portunus</taxon>
    </lineage>
</organism>
<comment type="caution">
    <text evidence="2">The sequence shown here is derived from an EMBL/GenBank/DDBJ whole genome shotgun (WGS) entry which is preliminary data.</text>
</comment>